<organism evidence="1 2">
    <name type="scientific">Taklimakanibacter albus</name>
    <dbReference type="NCBI Taxonomy" id="2800327"/>
    <lineage>
        <taxon>Bacteria</taxon>
        <taxon>Pseudomonadati</taxon>
        <taxon>Pseudomonadota</taxon>
        <taxon>Alphaproteobacteria</taxon>
        <taxon>Hyphomicrobiales</taxon>
        <taxon>Aestuariivirgaceae</taxon>
        <taxon>Taklimakanibacter</taxon>
    </lineage>
</organism>
<gene>
    <name evidence="1" type="ORF">JHL16_34585</name>
</gene>
<accession>A0ACC5RG18</accession>
<keyword evidence="2" id="KW-1185">Reference proteome</keyword>
<reference evidence="1" key="1">
    <citation type="submission" date="2021-01" db="EMBL/GenBank/DDBJ databases">
        <authorList>
            <person name="Sun Q."/>
        </authorList>
    </citation>
    <scope>NUCLEOTIDE SEQUENCE</scope>
    <source>
        <strain evidence="1">YIM B02566</strain>
    </source>
</reference>
<dbReference type="EMBL" id="JAENHL010000009">
    <property type="protein sequence ID" value="MBK1871545.1"/>
    <property type="molecule type" value="Genomic_DNA"/>
</dbReference>
<proteinExistence type="predicted"/>
<sequence>MREYWDYIRENWLFLLAVFLFTFIVTFLLQNSTGNSMRLLDEPPSGCVEVAAPFQGGSE</sequence>
<comment type="caution">
    <text evidence="1">The sequence shown here is derived from an EMBL/GenBank/DDBJ whole genome shotgun (WGS) entry which is preliminary data.</text>
</comment>
<evidence type="ECO:0000313" key="1">
    <source>
        <dbReference type="EMBL" id="MBK1871545.1"/>
    </source>
</evidence>
<dbReference type="Proteomes" id="UP000616151">
    <property type="component" value="Unassembled WGS sequence"/>
</dbReference>
<name>A0ACC5RG18_9HYPH</name>
<evidence type="ECO:0000313" key="2">
    <source>
        <dbReference type="Proteomes" id="UP000616151"/>
    </source>
</evidence>
<protein>
    <submittedName>
        <fullName evidence="1">Uncharacterized protein</fullName>
    </submittedName>
</protein>